<feature type="domain" description="YcaO" evidence="1">
    <location>
        <begin position="1"/>
        <end position="341"/>
    </location>
</feature>
<dbReference type="RefSeq" id="WP_308680541.1">
    <property type="nucleotide sequence ID" value="NZ_JAMZMF010000023.1"/>
</dbReference>
<dbReference type="Pfam" id="PF02624">
    <property type="entry name" value="YcaO"/>
    <property type="match status" value="1"/>
</dbReference>
<evidence type="ECO:0000313" key="2">
    <source>
        <dbReference type="EMBL" id="MDR0178778.1"/>
    </source>
</evidence>
<proteinExistence type="predicted"/>
<evidence type="ECO:0000259" key="1">
    <source>
        <dbReference type="PROSITE" id="PS51664"/>
    </source>
</evidence>
<sequence length="341" mass="36748">MPDIRCVLEPGSGIVRTLHVTPPRAGRRLLWSVGALLTGDGQEEGPFTMHAVGACGQRRDETLLRAAGEVVERWAVAAQDRLGPPPLFPDAGPSGAAAGPSVEFCRTRGLRELIERDAAMRGWYLCRGVRRLPLAQARSALGPLQSVIAPLCDRGAELVALEMPSRCRELSVIMCAIIEPSEQIVACGLGCDSALDGAIATAAREACQIVDLFAIMREALGRPDRPEHLRSDTDRATWWGAPGNITAFRAWLTKISTADQAVTVPTTNCAETNCAEMEWKSLVESTHFTDLTPSLPQRIRQGGWHAGRAENPALTPLVTDESALGQELVTPDTHPIPHPIL</sequence>
<dbReference type="AlphaFoldDB" id="A0AAW8LIS3"/>
<dbReference type="PROSITE" id="PS51664">
    <property type="entry name" value="YCAO"/>
    <property type="match status" value="1"/>
</dbReference>
<dbReference type="InterPro" id="IPR003776">
    <property type="entry name" value="YcaO-like_dom"/>
</dbReference>
<dbReference type="Gene3D" id="3.30.1330.230">
    <property type="match status" value="1"/>
</dbReference>
<gene>
    <name evidence="2" type="ORF">RF687_12575</name>
</gene>
<comment type="caution">
    <text evidence="2">The sequence shown here is derived from an EMBL/GenBank/DDBJ whole genome shotgun (WGS) entry which is preliminary data.</text>
</comment>
<dbReference type="Proteomes" id="UP001230065">
    <property type="component" value="Unassembled WGS sequence"/>
</dbReference>
<reference evidence="2" key="1">
    <citation type="submission" date="2022-06" db="EMBL/GenBank/DDBJ databases">
        <title>Draft Genome Sequences of Three Actinomyces oris Strains, Isolated from Healthy Human Feces.</title>
        <authorList>
            <person name="Ye Y."/>
            <person name="Liu C."/>
            <person name="Zhao J."/>
            <person name="Xu J."/>
            <person name="Huang H."/>
            <person name="Wang B."/>
            <person name="Wei J."/>
            <person name="Jing X."/>
        </authorList>
    </citation>
    <scope>NUCLEOTIDE SEQUENCE</scope>
    <source>
        <strain evidence="2">CNGBCC1803727</strain>
    </source>
</reference>
<protein>
    <submittedName>
        <fullName evidence="2">YcaO-like family protein</fullName>
    </submittedName>
</protein>
<accession>A0AAW8LIS3</accession>
<organism evidence="2 3">
    <name type="scientific">Actinomyces oris</name>
    <dbReference type="NCBI Taxonomy" id="544580"/>
    <lineage>
        <taxon>Bacteria</taxon>
        <taxon>Bacillati</taxon>
        <taxon>Actinomycetota</taxon>
        <taxon>Actinomycetes</taxon>
        <taxon>Actinomycetales</taxon>
        <taxon>Actinomycetaceae</taxon>
        <taxon>Actinomyces</taxon>
    </lineage>
</organism>
<dbReference type="EMBL" id="JAMZMF010000023">
    <property type="protein sequence ID" value="MDR0178778.1"/>
    <property type="molecule type" value="Genomic_DNA"/>
</dbReference>
<name>A0AAW8LIS3_9ACTO</name>
<evidence type="ECO:0000313" key="3">
    <source>
        <dbReference type="Proteomes" id="UP001230065"/>
    </source>
</evidence>